<keyword evidence="1" id="KW-0812">Transmembrane</keyword>
<proteinExistence type="predicted"/>
<dbReference type="PANTHER" id="PTHR23021">
    <property type="entry name" value="SERPENTINE RECEPTOR, CLASS T"/>
    <property type="match status" value="1"/>
</dbReference>
<name>A0A7E4WBH4_PANRE</name>
<dbReference type="WBParaSite" id="Pan_g9964.t1">
    <property type="protein sequence ID" value="Pan_g9964.t1"/>
    <property type="gene ID" value="Pan_g9964"/>
</dbReference>
<feature type="transmembrane region" description="Helical" evidence="1">
    <location>
        <begin position="70"/>
        <end position="95"/>
    </location>
</feature>
<feature type="transmembrane region" description="Helical" evidence="1">
    <location>
        <begin position="247"/>
        <end position="267"/>
    </location>
</feature>
<reference evidence="3" key="2">
    <citation type="submission" date="2020-10" db="UniProtKB">
        <authorList>
            <consortium name="WormBaseParasite"/>
        </authorList>
    </citation>
    <scope>IDENTIFICATION</scope>
</reference>
<dbReference type="Proteomes" id="UP000492821">
    <property type="component" value="Unassembled WGS sequence"/>
</dbReference>
<accession>A0A7E4WBH4</accession>
<dbReference type="SUPFAM" id="SSF81321">
    <property type="entry name" value="Family A G protein-coupled receptor-like"/>
    <property type="match status" value="1"/>
</dbReference>
<feature type="transmembrane region" description="Helical" evidence="1">
    <location>
        <begin position="115"/>
        <end position="134"/>
    </location>
</feature>
<keyword evidence="1" id="KW-0472">Membrane</keyword>
<dbReference type="InterPro" id="IPR019425">
    <property type="entry name" value="7TM_GPCR_serpentine_rcpt_Srt"/>
</dbReference>
<feature type="transmembrane region" description="Helical" evidence="1">
    <location>
        <begin position="155"/>
        <end position="183"/>
    </location>
</feature>
<protein>
    <submittedName>
        <fullName evidence="3">Serpentine Receptor, class T</fullName>
    </submittedName>
</protein>
<organism evidence="2 3">
    <name type="scientific">Panagrellus redivivus</name>
    <name type="common">Microworm</name>
    <dbReference type="NCBI Taxonomy" id="6233"/>
    <lineage>
        <taxon>Eukaryota</taxon>
        <taxon>Metazoa</taxon>
        <taxon>Ecdysozoa</taxon>
        <taxon>Nematoda</taxon>
        <taxon>Chromadorea</taxon>
        <taxon>Rhabditida</taxon>
        <taxon>Tylenchina</taxon>
        <taxon>Panagrolaimomorpha</taxon>
        <taxon>Panagrolaimoidea</taxon>
        <taxon>Panagrolaimidae</taxon>
        <taxon>Panagrellus</taxon>
    </lineage>
</organism>
<keyword evidence="1" id="KW-1133">Transmembrane helix</keyword>
<feature type="transmembrane region" description="Helical" evidence="1">
    <location>
        <begin position="37"/>
        <end position="58"/>
    </location>
</feature>
<dbReference type="AlphaFoldDB" id="A0A7E4WBH4"/>
<dbReference type="Pfam" id="PF10321">
    <property type="entry name" value="7TM_GPCR_Srt"/>
    <property type="match status" value="1"/>
</dbReference>
<evidence type="ECO:0000256" key="1">
    <source>
        <dbReference type="SAM" id="Phobius"/>
    </source>
</evidence>
<evidence type="ECO:0000313" key="3">
    <source>
        <dbReference type="WBParaSite" id="Pan_g9964.t1"/>
    </source>
</evidence>
<reference evidence="2" key="1">
    <citation type="journal article" date="2013" name="Genetics">
        <title>The draft genome and transcriptome of Panagrellus redivivus are shaped by the harsh demands of a free-living lifestyle.</title>
        <authorList>
            <person name="Srinivasan J."/>
            <person name="Dillman A.R."/>
            <person name="Macchietto M.G."/>
            <person name="Heikkinen L."/>
            <person name="Lakso M."/>
            <person name="Fracchia K.M."/>
            <person name="Antoshechkin I."/>
            <person name="Mortazavi A."/>
            <person name="Wong G."/>
            <person name="Sternberg P.W."/>
        </authorList>
    </citation>
    <scope>NUCLEOTIDE SEQUENCE [LARGE SCALE GENOMIC DNA]</scope>
    <source>
        <strain evidence="2">MT8872</strain>
    </source>
</reference>
<evidence type="ECO:0000313" key="2">
    <source>
        <dbReference type="Proteomes" id="UP000492821"/>
    </source>
</evidence>
<sequence length="295" mass="34328">MEFLLLRITKWVQEYHCDFYNASIYQENKYDHPYLSVLYVILGVTLLIMYIPCVYAMVSKKMLTESCYKIMFCLAVYDIVNLVLSGIVTGIFGLFKIGYCHSPRLFYLLGNLAEFSWFGQVMSAILLALNRCFFLRNVHFSNMLFGGHKTYIWMAVFPFAWSICGLTLCRPVISSLYSMVWLFNPHDGYRPDSRGIYVSPYHYANNIIAAVALPGIYVVFLVLYCLKTNQWAFKSANNMQLSVFLQSFFISLFTTLLATLYIVIQYVPLSKEWFYLAQIIWINYQQDRIDGCTVC</sequence>
<feature type="transmembrane region" description="Helical" evidence="1">
    <location>
        <begin position="203"/>
        <end position="226"/>
    </location>
</feature>
<dbReference type="PANTHER" id="PTHR23021:SF11">
    <property type="entry name" value="SERPENTINE RECEPTOR, CLASS T"/>
    <property type="match status" value="1"/>
</dbReference>
<keyword evidence="2" id="KW-1185">Reference proteome</keyword>